<evidence type="ECO:0000256" key="4">
    <source>
        <dbReference type="ARBA" id="ARBA00022741"/>
    </source>
</evidence>
<gene>
    <name evidence="15" type="ORF">FRACYDRAFT_225934</name>
</gene>
<dbReference type="Gene3D" id="3.40.50.620">
    <property type="entry name" value="HUPs"/>
    <property type="match status" value="2"/>
</dbReference>
<dbReference type="Proteomes" id="UP000095751">
    <property type="component" value="Unassembled WGS sequence"/>
</dbReference>
<evidence type="ECO:0000256" key="2">
    <source>
        <dbReference type="ARBA" id="ARBA00013169"/>
    </source>
</evidence>
<dbReference type="GO" id="GO:0002161">
    <property type="term" value="F:aminoacyl-tRNA deacylase activity"/>
    <property type="evidence" value="ECO:0007669"/>
    <property type="project" value="InterPro"/>
</dbReference>
<dbReference type="GO" id="GO:0005829">
    <property type="term" value="C:cytosol"/>
    <property type="evidence" value="ECO:0007669"/>
    <property type="project" value="TreeGrafter"/>
</dbReference>
<dbReference type="SUPFAM" id="SSF47323">
    <property type="entry name" value="Anticodon-binding domain of a subclass of class I aminoacyl-tRNA synthetases"/>
    <property type="match status" value="1"/>
</dbReference>
<feature type="region of interest" description="Disordered" evidence="12">
    <location>
        <begin position="1"/>
        <end position="86"/>
    </location>
</feature>
<dbReference type="GO" id="GO:0005524">
    <property type="term" value="F:ATP binding"/>
    <property type="evidence" value="ECO:0007669"/>
    <property type="project" value="UniProtKB-KW"/>
</dbReference>
<dbReference type="InterPro" id="IPR002300">
    <property type="entry name" value="aa-tRNA-synth_Ia"/>
</dbReference>
<dbReference type="Pfam" id="PF08264">
    <property type="entry name" value="Anticodon_1"/>
    <property type="match status" value="1"/>
</dbReference>
<dbReference type="Pfam" id="PF00133">
    <property type="entry name" value="tRNA-synt_1"/>
    <property type="match status" value="1"/>
</dbReference>
<evidence type="ECO:0000256" key="5">
    <source>
        <dbReference type="ARBA" id="ARBA00022840"/>
    </source>
</evidence>
<dbReference type="AlphaFoldDB" id="A0A1E7FFS5"/>
<dbReference type="EMBL" id="KV784358">
    <property type="protein sequence ID" value="OEU17018.1"/>
    <property type="molecule type" value="Genomic_DNA"/>
</dbReference>
<keyword evidence="4 11" id="KW-0547">Nucleotide-binding</keyword>
<dbReference type="PROSITE" id="PS00178">
    <property type="entry name" value="AA_TRNA_LIGASE_I"/>
    <property type="match status" value="1"/>
</dbReference>
<dbReference type="KEGG" id="fcy:FRACYDRAFT_225934"/>
<dbReference type="FunFam" id="3.40.50.620:FF:000457">
    <property type="entry name" value="Predicted protein"/>
    <property type="match status" value="1"/>
</dbReference>
<organism evidence="15 16">
    <name type="scientific">Fragilariopsis cylindrus CCMP1102</name>
    <dbReference type="NCBI Taxonomy" id="635003"/>
    <lineage>
        <taxon>Eukaryota</taxon>
        <taxon>Sar</taxon>
        <taxon>Stramenopiles</taxon>
        <taxon>Ochrophyta</taxon>
        <taxon>Bacillariophyta</taxon>
        <taxon>Bacillariophyceae</taxon>
        <taxon>Bacillariophycidae</taxon>
        <taxon>Bacillariales</taxon>
        <taxon>Bacillariaceae</taxon>
        <taxon>Fragilariopsis</taxon>
    </lineage>
</organism>
<dbReference type="InterPro" id="IPR002303">
    <property type="entry name" value="Valyl-tRNA_ligase"/>
</dbReference>
<dbReference type="InterPro" id="IPR033705">
    <property type="entry name" value="Anticodon_Ia_Val"/>
</dbReference>
<dbReference type="SUPFAM" id="SSF52374">
    <property type="entry name" value="Nucleotidylyl transferase"/>
    <property type="match status" value="1"/>
</dbReference>
<sequence>MTEEETTAPAPPAAAAAAAVATTGEGEGGEKKLSKNQLKKLAKGKGKKEKKVKPKWGTGAKKESKKREVKPKEVFVNPTPKGEKKDMTKIPFADAYDPEAVEASWQDWWEESGYYKGDAQAAMGRPDDEKFIMVIPPPNVTGSLHLGHALTAAVEDTLTRWHRMKGHATLYVPGTDHAGIATQSVVEKQLLKNENKTRHDLGREEFIRRVWEWKGEYGTRITTQLRSLGSSVDWSRERFTMDDMLSKAVVEAFNRFHEKGLLYRANRLGNWSCALKSAISDIEVDHIDLEGRTFLEVKTHKGNADDPKGRYEFGVLTHFAYPVEDSDEQLVVATTRLETMLGDTAVAVHPEDPRYTHLHGKFVIHPFSGRKIPIVTDPVLVDMAFGTGAVKITPAHDPNDYLCGKRHNLEFITILTPDGAINHHGGEEFEGIMRYDARIAVEKALDKKTGLCSRSGDILEPMITPQWYVNCGNMAKRSTDAVRNGELKIVPADHEKTCRQLWWGHQIPAWFCKTKAEGETVQKMNMADNNRWIVARNEEDAKEKALKLLGCTEDELLLERDADVLDTWFSSGLFPFSVMGWPDNTDDFKAFYPTSLLETGLDILFFWVARMVMMGLELTDTLPFHTVFLHAMVRDKEGRKMSKSLGNVIDPLEVIGGCTLQALQDRIAGGNLPPKEIERAKKNLKDEFPVGIPECGSDALRFGLLAYTVQGKDINLDVKRVVGYRNFCNKMWNSTRFALMYLTDFQPTPTMLEDLMSSGKMATRDRFMISRLMKGTEAIDENFSNYKFGDAQQAGYQLWLNDMCDVYLELIKPTVQSKGDEKKDARWAAQATLWVALETQLRGLHPMMPFITEELWQRLPGRGTLGEDEKPTIMLAKFPEIVDSYKNDKCEESMTLTLEIVKACRSLRASYNIQPKDLTHFFIKMTEGADVVQTQVDDIMTLGSGSQVDINPPDEDIPDSVGTMVVNDTITVLVDLKGKVDFKTEIGRLNKNLKKTKGPMDQLENKMTTDGYQENVPDDLKIANGEKLVGLKKKCADIEEAIVNFERLLTLEDN</sequence>
<dbReference type="FunCoup" id="A0A1E7FFS5">
    <property type="interactions" value="370"/>
</dbReference>
<dbReference type="FunFam" id="3.90.740.10:FF:000008">
    <property type="entry name" value="Valine--tRNA ligase, mitochondrial"/>
    <property type="match status" value="1"/>
</dbReference>
<dbReference type="CDD" id="cd00817">
    <property type="entry name" value="ValRS_core"/>
    <property type="match status" value="1"/>
</dbReference>
<keyword evidence="8 11" id="KW-0030">Aminoacyl-tRNA synthetase</keyword>
<dbReference type="FunFam" id="1.10.730.10:FF:000009">
    <property type="entry name" value="Valine--tRNA ligase, mitochondrial"/>
    <property type="match status" value="1"/>
</dbReference>
<dbReference type="InterPro" id="IPR014729">
    <property type="entry name" value="Rossmann-like_a/b/a_fold"/>
</dbReference>
<dbReference type="PRINTS" id="PR00986">
    <property type="entry name" value="TRNASYNTHVAL"/>
</dbReference>
<dbReference type="EC" id="6.1.1.9" evidence="2"/>
<name>A0A1E7FFS5_9STRA</name>
<dbReference type="InterPro" id="IPR001412">
    <property type="entry name" value="aa-tRNA-synth_I_CS"/>
</dbReference>
<dbReference type="InParanoid" id="A0A1E7FFS5"/>
<evidence type="ECO:0000259" key="14">
    <source>
        <dbReference type="Pfam" id="PF08264"/>
    </source>
</evidence>
<evidence type="ECO:0000256" key="12">
    <source>
        <dbReference type="SAM" id="MobiDB-lite"/>
    </source>
</evidence>
<dbReference type="FunFam" id="3.40.50.620:FF:000020">
    <property type="entry name" value="Valine--tRNA ligase, mitochondrial"/>
    <property type="match status" value="1"/>
</dbReference>
<dbReference type="NCBIfam" id="NF004349">
    <property type="entry name" value="PRK05729.1"/>
    <property type="match status" value="1"/>
</dbReference>
<dbReference type="SUPFAM" id="SSF50677">
    <property type="entry name" value="ValRS/IleRS/LeuRS editing domain"/>
    <property type="match status" value="1"/>
</dbReference>
<keyword evidence="3 11" id="KW-0436">Ligase</keyword>
<comment type="catalytic activity">
    <reaction evidence="10">
        <text>tRNA(Val) + L-valine + ATP = L-valyl-tRNA(Val) + AMP + diphosphate</text>
        <dbReference type="Rhea" id="RHEA:10704"/>
        <dbReference type="Rhea" id="RHEA-COMP:9672"/>
        <dbReference type="Rhea" id="RHEA-COMP:9708"/>
        <dbReference type="ChEBI" id="CHEBI:30616"/>
        <dbReference type="ChEBI" id="CHEBI:33019"/>
        <dbReference type="ChEBI" id="CHEBI:57762"/>
        <dbReference type="ChEBI" id="CHEBI:78442"/>
        <dbReference type="ChEBI" id="CHEBI:78537"/>
        <dbReference type="ChEBI" id="CHEBI:456215"/>
        <dbReference type="EC" id="6.1.1.9"/>
    </reaction>
</comment>
<accession>A0A1E7FFS5</accession>
<proteinExistence type="inferred from homology"/>
<evidence type="ECO:0000256" key="6">
    <source>
        <dbReference type="ARBA" id="ARBA00022917"/>
    </source>
</evidence>
<keyword evidence="7" id="KW-0175">Coiled coil</keyword>
<feature type="domain" description="Aminoacyl-tRNA synthetase class Ia" evidence="13">
    <location>
        <begin position="105"/>
        <end position="717"/>
    </location>
</feature>
<dbReference type="InterPro" id="IPR009080">
    <property type="entry name" value="tRNAsynth_Ia_anticodon-bd"/>
</dbReference>
<evidence type="ECO:0000256" key="9">
    <source>
        <dbReference type="ARBA" id="ARBA00029936"/>
    </source>
</evidence>
<keyword evidence="6 11" id="KW-0648">Protein biosynthesis</keyword>
<evidence type="ECO:0000256" key="11">
    <source>
        <dbReference type="RuleBase" id="RU363035"/>
    </source>
</evidence>
<feature type="compositionally biased region" description="Basic and acidic residues" evidence="12">
    <location>
        <begin position="60"/>
        <end position="73"/>
    </location>
</feature>
<keyword evidence="5 11" id="KW-0067">ATP-binding</keyword>
<comment type="similarity">
    <text evidence="1 11">Belongs to the class-I aminoacyl-tRNA synthetase family.</text>
</comment>
<feature type="domain" description="Methionyl/Valyl/Leucyl/Isoleucyl-tRNA synthetase anticodon-binding" evidence="14">
    <location>
        <begin position="765"/>
        <end position="917"/>
    </location>
</feature>
<dbReference type="PANTHER" id="PTHR11946:SF109">
    <property type="entry name" value="VALINE--TRNA LIGASE"/>
    <property type="match status" value="1"/>
</dbReference>
<dbReference type="InterPro" id="IPR013155">
    <property type="entry name" value="M/V/L/I-tRNA-synth_anticd-bd"/>
</dbReference>
<dbReference type="GO" id="GO:0006438">
    <property type="term" value="P:valyl-tRNA aminoacylation"/>
    <property type="evidence" value="ECO:0007669"/>
    <property type="project" value="InterPro"/>
</dbReference>
<dbReference type="NCBIfam" id="TIGR00422">
    <property type="entry name" value="valS"/>
    <property type="match status" value="1"/>
</dbReference>
<evidence type="ECO:0000313" key="15">
    <source>
        <dbReference type="EMBL" id="OEU17018.1"/>
    </source>
</evidence>
<dbReference type="Gene3D" id="1.10.730.10">
    <property type="entry name" value="Isoleucyl-tRNA Synthetase, Domain 1"/>
    <property type="match status" value="1"/>
</dbReference>
<dbReference type="InterPro" id="IPR037118">
    <property type="entry name" value="Val-tRNA_synth_C_sf"/>
</dbReference>
<dbReference type="HAMAP" id="MF_02004">
    <property type="entry name" value="Val_tRNA_synth_type1"/>
    <property type="match status" value="1"/>
</dbReference>
<keyword evidence="16" id="KW-1185">Reference proteome</keyword>
<evidence type="ECO:0000256" key="1">
    <source>
        <dbReference type="ARBA" id="ARBA00005594"/>
    </source>
</evidence>
<feature type="compositionally biased region" description="Low complexity" evidence="12">
    <location>
        <begin position="13"/>
        <end position="24"/>
    </location>
</feature>
<dbReference type="OrthoDB" id="629407at2759"/>
<evidence type="ECO:0000256" key="7">
    <source>
        <dbReference type="ARBA" id="ARBA00023054"/>
    </source>
</evidence>
<evidence type="ECO:0000256" key="8">
    <source>
        <dbReference type="ARBA" id="ARBA00023146"/>
    </source>
</evidence>
<dbReference type="FunFam" id="3.90.740.10:FF:000010">
    <property type="entry name" value="Valine--tRNA ligase"/>
    <property type="match status" value="1"/>
</dbReference>
<protein>
    <recommendedName>
        <fullName evidence="2">valine--tRNA ligase</fullName>
        <ecNumber evidence="2">6.1.1.9</ecNumber>
    </recommendedName>
    <alternativeName>
        <fullName evidence="9">Valyl-tRNA synthetase</fullName>
    </alternativeName>
</protein>
<dbReference type="Gene3D" id="1.10.287.380">
    <property type="entry name" value="Valyl-tRNA synthetase, C-terminal domain"/>
    <property type="match status" value="1"/>
</dbReference>
<dbReference type="InterPro" id="IPR009008">
    <property type="entry name" value="Val/Leu/Ile-tRNA-synth_edit"/>
</dbReference>
<dbReference type="Gene3D" id="3.90.740.10">
    <property type="entry name" value="Valyl/Leucyl/Isoleucyl-tRNA synthetase, editing domain"/>
    <property type="match status" value="2"/>
</dbReference>
<dbReference type="GO" id="GO:0004832">
    <property type="term" value="F:valine-tRNA ligase activity"/>
    <property type="evidence" value="ECO:0007669"/>
    <property type="project" value="UniProtKB-EC"/>
</dbReference>
<evidence type="ECO:0000259" key="13">
    <source>
        <dbReference type="Pfam" id="PF00133"/>
    </source>
</evidence>
<evidence type="ECO:0000256" key="3">
    <source>
        <dbReference type="ARBA" id="ARBA00022598"/>
    </source>
</evidence>
<dbReference type="PANTHER" id="PTHR11946">
    <property type="entry name" value="VALYL-TRNA SYNTHETASES"/>
    <property type="match status" value="1"/>
</dbReference>
<feature type="compositionally biased region" description="Basic residues" evidence="12">
    <location>
        <begin position="37"/>
        <end position="54"/>
    </location>
</feature>
<reference evidence="15 16" key="1">
    <citation type="submission" date="2016-09" db="EMBL/GenBank/DDBJ databases">
        <title>Extensive genetic diversity and differential bi-allelic expression allows diatom success in the polar Southern Ocean.</title>
        <authorList>
            <consortium name="DOE Joint Genome Institute"/>
            <person name="Mock T."/>
            <person name="Otillar R.P."/>
            <person name="Strauss J."/>
            <person name="Dupont C."/>
            <person name="Frickenhaus S."/>
            <person name="Maumus F."/>
            <person name="Mcmullan M."/>
            <person name="Sanges R."/>
            <person name="Schmutz J."/>
            <person name="Toseland A."/>
            <person name="Valas R."/>
            <person name="Veluchamy A."/>
            <person name="Ward B.J."/>
            <person name="Allen A."/>
            <person name="Barry K."/>
            <person name="Falciatore A."/>
            <person name="Ferrante M."/>
            <person name="Fortunato A.E."/>
            <person name="Gloeckner G."/>
            <person name="Gruber A."/>
            <person name="Hipkin R."/>
            <person name="Janech M."/>
            <person name="Kroth P."/>
            <person name="Leese F."/>
            <person name="Lindquist E."/>
            <person name="Lyon B.R."/>
            <person name="Martin J."/>
            <person name="Mayer C."/>
            <person name="Parker M."/>
            <person name="Quesneville H."/>
            <person name="Raymond J."/>
            <person name="Uhlig C."/>
            <person name="Valentin K.U."/>
            <person name="Worden A.Z."/>
            <person name="Armbrust E.V."/>
            <person name="Bowler C."/>
            <person name="Green B."/>
            <person name="Moulton V."/>
            <person name="Van Oosterhout C."/>
            <person name="Grigoriev I."/>
        </authorList>
    </citation>
    <scope>NUCLEOTIDE SEQUENCE [LARGE SCALE GENOMIC DNA]</scope>
    <source>
        <strain evidence="15 16">CCMP1102</strain>
    </source>
</reference>
<evidence type="ECO:0000313" key="16">
    <source>
        <dbReference type="Proteomes" id="UP000095751"/>
    </source>
</evidence>
<dbReference type="CDD" id="cd07962">
    <property type="entry name" value="Anticodon_Ia_Val"/>
    <property type="match status" value="1"/>
</dbReference>
<evidence type="ECO:0000256" key="10">
    <source>
        <dbReference type="ARBA" id="ARBA00047552"/>
    </source>
</evidence>